<dbReference type="EMBL" id="BGPR01003144">
    <property type="protein sequence ID" value="GBM84263.1"/>
    <property type="molecule type" value="Genomic_DNA"/>
</dbReference>
<organism evidence="1 2">
    <name type="scientific">Araneus ventricosus</name>
    <name type="common">Orbweaver spider</name>
    <name type="synonym">Epeira ventricosa</name>
    <dbReference type="NCBI Taxonomy" id="182803"/>
    <lineage>
        <taxon>Eukaryota</taxon>
        <taxon>Metazoa</taxon>
        <taxon>Ecdysozoa</taxon>
        <taxon>Arthropoda</taxon>
        <taxon>Chelicerata</taxon>
        <taxon>Arachnida</taxon>
        <taxon>Araneae</taxon>
        <taxon>Araneomorphae</taxon>
        <taxon>Entelegynae</taxon>
        <taxon>Araneoidea</taxon>
        <taxon>Araneidae</taxon>
        <taxon>Araneus</taxon>
    </lineage>
</organism>
<protein>
    <submittedName>
        <fullName evidence="1">Uncharacterized protein</fullName>
    </submittedName>
</protein>
<sequence length="104" mass="11879">MTAGNVRIVRKLPPSPSTSARATLTKKARAVGVKSITLYERGWKFRSDIRTFRTATVFRMKGRMERSRIDRVKVEQVHIHGGSSMESGFEPGTLRLRSRDFTIR</sequence>
<proteinExistence type="predicted"/>
<dbReference type="AlphaFoldDB" id="A0A4Y2J260"/>
<name>A0A4Y2J260_ARAVE</name>
<keyword evidence="2" id="KW-1185">Reference proteome</keyword>
<gene>
    <name evidence="1" type="ORF">AVEN_102013_1</name>
</gene>
<comment type="caution">
    <text evidence="1">The sequence shown here is derived from an EMBL/GenBank/DDBJ whole genome shotgun (WGS) entry which is preliminary data.</text>
</comment>
<dbReference type="Proteomes" id="UP000499080">
    <property type="component" value="Unassembled WGS sequence"/>
</dbReference>
<evidence type="ECO:0000313" key="1">
    <source>
        <dbReference type="EMBL" id="GBM84263.1"/>
    </source>
</evidence>
<accession>A0A4Y2J260</accession>
<reference evidence="1 2" key="1">
    <citation type="journal article" date="2019" name="Sci. Rep.">
        <title>Orb-weaving spider Araneus ventricosus genome elucidates the spidroin gene catalogue.</title>
        <authorList>
            <person name="Kono N."/>
            <person name="Nakamura H."/>
            <person name="Ohtoshi R."/>
            <person name="Moran D.A.P."/>
            <person name="Shinohara A."/>
            <person name="Yoshida Y."/>
            <person name="Fujiwara M."/>
            <person name="Mori M."/>
            <person name="Tomita M."/>
            <person name="Arakawa K."/>
        </authorList>
    </citation>
    <scope>NUCLEOTIDE SEQUENCE [LARGE SCALE GENOMIC DNA]</scope>
</reference>
<evidence type="ECO:0000313" key="2">
    <source>
        <dbReference type="Proteomes" id="UP000499080"/>
    </source>
</evidence>